<evidence type="ECO:0000313" key="2">
    <source>
        <dbReference type="EMBL" id="KAK6531774.1"/>
    </source>
</evidence>
<keyword evidence="1" id="KW-0812">Transmembrane</keyword>
<gene>
    <name evidence="2" type="ORF">TWF694_002943</name>
</gene>
<accession>A0AAV9X115</accession>
<keyword evidence="3" id="KW-1185">Reference proteome</keyword>
<comment type="caution">
    <text evidence="2">The sequence shown here is derived from an EMBL/GenBank/DDBJ whole genome shotgun (WGS) entry which is preliminary data.</text>
</comment>
<keyword evidence="1" id="KW-0472">Membrane</keyword>
<dbReference type="EMBL" id="JAVHJO010000012">
    <property type="protein sequence ID" value="KAK6531774.1"/>
    <property type="molecule type" value="Genomic_DNA"/>
</dbReference>
<proteinExistence type="predicted"/>
<sequence length="586" mass="65783">MAPRTRPQLTLLVPPPFHQYAPRSPTYFAATTTPSPVTSSATTLTPAGTIIFDSSNIYTPTSPAKPFIYSTYLPPDESTLSQFLKAERDARFRKHRSRVLVALYWLVGVSVIAAFWGWSSWCSAYSYRNTDVFNRLFTGLIKQHRYPIVEEMFIHPPEVKLNENGTRYGIFMPNDEKNYPLPGAMYAELCTAVGRSSMMSYKKREGKDMAAHLGYDAVDVGYDGLHVEGSVRVEGECEKTLTYVVDDLSGRVGGVGEVVLGMWMAYGVAKKEGREFFVVQRDGRWSYGDIHRYFNIPAPSNNCVPPPMSRRIPCPQNTEHRLITPATFHQAFGHSFENDLEDARSVGVNRQKPIFDLLRAGYDAIPLSSSISNAVSKRIQDIGVSKKRAVVAVQIRRGDKKAREWNYHNGYIPVERYLKVSANETADVSTDLLTTSDVGDKWVKEYSLPDYPKVECADFKPLRIISSDASDIFENQEIKDCVEFDGSCVRAQDRKVNVGAPGGFWAEDLKKMDREVKEAEGVAVGYLTDFGVLVGSMENALDGWVVCGHYGDMCRMLAVGMGWDSAIEKGHWVNIDGDFDWFGMRW</sequence>
<evidence type="ECO:0000256" key="1">
    <source>
        <dbReference type="SAM" id="Phobius"/>
    </source>
</evidence>
<organism evidence="2 3">
    <name type="scientific">Orbilia ellipsospora</name>
    <dbReference type="NCBI Taxonomy" id="2528407"/>
    <lineage>
        <taxon>Eukaryota</taxon>
        <taxon>Fungi</taxon>
        <taxon>Dikarya</taxon>
        <taxon>Ascomycota</taxon>
        <taxon>Pezizomycotina</taxon>
        <taxon>Orbiliomycetes</taxon>
        <taxon>Orbiliales</taxon>
        <taxon>Orbiliaceae</taxon>
        <taxon>Orbilia</taxon>
    </lineage>
</organism>
<evidence type="ECO:0000313" key="3">
    <source>
        <dbReference type="Proteomes" id="UP001365542"/>
    </source>
</evidence>
<protein>
    <submittedName>
        <fullName evidence="2">Uncharacterized protein</fullName>
    </submittedName>
</protein>
<dbReference type="Proteomes" id="UP001365542">
    <property type="component" value="Unassembled WGS sequence"/>
</dbReference>
<dbReference type="AlphaFoldDB" id="A0AAV9X115"/>
<keyword evidence="1" id="KW-1133">Transmembrane helix</keyword>
<reference evidence="2 3" key="1">
    <citation type="submission" date="2019-10" db="EMBL/GenBank/DDBJ databases">
        <authorList>
            <person name="Palmer J.M."/>
        </authorList>
    </citation>
    <scope>NUCLEOTIDE SEQUENCE [LARGE SCALE GENOMIC DNA]</scope>
    <source>
        <strain evidence="2 3">TWF694</strain>
    </source>
</reference>
<name>A0AAV9X115_9PEZI</name>
<feature type="transmembrane region" description="Helical" evidence="1">
    <location>
        <begin position="99"/>
        <end position="118"/>
    </location>
</feature>